<accession>A0ABQ3AP39</accession>
<dbReference type="RefSeq" id="WP_189572680.1">
    <property type="nucleotide sequence ID" value="NZ_BMXV01000001.1"/>
</dbReference>
<keyword evidence="4" id="KW-1185">Reference proteome</keyword>
<dbReference type="InterPro" id="IPR036282">
    <property type="entry name" value="Glutathione-S-Trfase_C_sf"/>
</dbReference>
<dbReference type="Gene3D" id="3.40.30.110">
    <property type="match status" value="1"/>
</dbReference>
<dbReference type="InterPro" id="IPR036249">
    <property type="entry name" value="Thioredoxin-like_sf"/>
</dbReference>
<dbReference type="PROSITE" id="PS50404">
    <property type="entry name" value="GST_NTER"/>
    <property type="match status" value="1"/>
</dbReference>
<gene>
    <name evidence="3" type="ORF">GCM10007071_06510</name>
</gene>
<evidence type="ECO:0000313" key="3">
    <source>
        <dbReference type="EMBL" id="GGY62324.1"/>
    </source>
</evidence>
<evidence type="ECO:0000259" key="1">
    <source>
        <dbReference type="PROSITE" id="PS50404"/>
    </source>
</evidence>
<evidence type="ECO:0000313" key="4">
    <source>
        <dbReference type="Proteomes" id="UP000601597"/>
    </source>
</evidence>
<dbReference type="SUPFAM" id="SSF52833">
    <property type="entry name" value="Thioredoxin-like"/>
    <property type="match status" value="1"/>
</dbReference>
<feature type="domain" description="GST N-terminal" evidence="1">
    <location>
        <begin position="2"/>
        <end position="81"/>
    </location>
</feature>
<dbReference type="Pfam" id="PF13417">
    <property type="entry name" value="GST_N_3"/>
    <property type="match status" value="1"/>
</dbReference>
<dbReference type="InterPro" id="IPR004045">
    <property type="entry name" value="Glutathione_S-Trfase_N"/>
</dbReference>
<dbReference type="CDD" id="cd00299">
    <property type="entry name" value="GST_C_family"/>
    <property type="match status" value="1"/>
</dbReference>
<proteinExistence type="predicted"/>
<dbReference type="InterPro" id="IPR010987">
    <property type="entry name" value="Glutathione-S-Trfase_C-like"/>
</dbReference>
<dbReference type="CDD" id="cd00570">
    <property type="entry name" value="GST_N_family"/>
    <property type="match status" value="1"/>
</dbReference>
<dbReference type="SUPFAM" id="SSF47616">
    <property type="entry name" value="GST C-terminal domain-like"/>
    <property type="match status" value="1"/>
</dbReference>
<feature type="domain" description="GST C-terminal" evidence="2">
    <location>
        <begin position="93"/>
        <end position="242"/>
    </location>
</feature>
<dbReference type="Gene3D" id="1.20.1050.10">
    <property type="match status" value="1"/>
</dbReference>
<reference evidence="4" key="1">
    <citation type="journal article" date="2019" name="Int. J. Syst. Evol. Microbiol.">
        <title>The Global Catalogue of Microorganisms (GCM) 10K type strain sequencing project: providing services to taxonomists for standard genome sequencing and annotation.</title>
        <authorList>
            <consortium name="The Broad Institute Genomics Platform"/>
            <consortium name="The Broad Institute Genome Sequencing Center for Infectious Disease"/>
            <person name="Wu L."/>
            <person name="Ma J."/>
        </authorList>
    </citation>
    <scope>NUCLEOTIDE SEQUENCE [LARGE SCALE GENOMIC DNA]</scope>
    <source>
        <strain evidence="4">KCTC 22280</strain>
    </source>
</reference>
<dbReference type="EMBL" id="BMXV01000001">
    <property type="protein sequence ID" value="GGY62324.1"/>
    <property type="molecule type" value="Genomic_DNA"/>
</dbReference>
<comment type="caution">
    <text evidence="3">The sequence shown here is derived from an EMBL/GenBank/DDBJ whole genome shotgun (WGS) entry which is preliminary data.</text>
</comment>
<dbReference type="PROSITE" id="PS50405">
    <property type="entry name" value="GST_CTER"/>
    <property type="match status" value="1"/>
</dbReference>
<dbReference type="Proteomes" id="UP000601597">
    <property type="component" value="Unassembled WGS sequence"/>
</dbReference>
<evidence type="ECO:0000259" key="2">
    <source>
        <dbReference type="PROSITE" id="PS50405"/>
    </source>
</evidence>
<protein>
    <submittedName>
        <fullName evidence="3">Glutathione S-transferase</fullName>
    </submittedName>
</protein>
<sequence length="313" mass="34447">MSEIILHHYAGSPFAEKARMMLGFKGLAWQSVDIPPIMPKPDLTALTGGYRKTPVMQVGADIYCDTATIARQLDRIQPLPSLYPEGREAVAASAAQFADQVMFQHGVALNFQPHAVAERFGKAPENVMKAFLADRKKLFEGGSASPLHPAQALSQWPTLLGRLEQQLEDSGTFLLGEEPCIVDFAYYHPLWFVRSNKAVSSMLDPYPQVQAWLDAVAACGHGEPTDLDSAQAIEIARKSTPESLPESGFRDHNGIEVGQTVSVSAVDYGVDPVTGTLVYQDAEEIVVRREDDRAGELHVHFPRYGFRLSPEKQ</sequence>
<name>A0ABQ3AP39_9GAMM</name>
<dbReference type="Pfam" id="PF13410">
    <property type="entry name" value="GST_C_2"/>
    <property type="match status" value="1"/>
</dbReference>
<organism evidence="3 4">
    <name type="scientific">Marinobacter zhanjiangensis</name>
    <dbReference type="NCBI Taxonomy" id="578215"/>
    <lineage>
        <taxon>Bacteria</taxon>
        <taxon>Pseudomonadati</taxon>
        <taxon>Pseudomonadota</taxon>
        <taxon>Gammaproteobacteria</taxon>
        <taxon>Pseudomonadales</taxon>
        <taxon>Marinobacteraceae</taxon>
        <taxon>Marinobacter</taxon>
    </lineage>
</organism>